<dbReference type="Pfam" id="PF13366">
    <property type="entry name" value="PDDEXK_3"/>
    <property type="match status" value="1"/>
</dbReference>
<dbReference type="InterPro" id="IPR026350">
    <property type="entry name" value="GxxExxY"/>
</dbReference>
<evidence type="ECO:0008006" key="2">
    <source>
        <dbReference type="Google" id="ProtNLM"/>
    </source>
</evidence>
<dbReference type="EMBL" id="UOFH01000296">
    <property type="protein sequence ID" value="VAW64735.1"/>
    <property type="molecule type" value="Genomic_DNA"/>
</dbReference>
<protein>
    <recommendedName>
        <fullName evidence="2">NADH:ubiquinone oxidoreductase subunit 5 (Chain L)/Multisubunit Na+/H+ antiporter, MnhA subunit</fullName>
    </recommendedName>
</protein>
<sequence length="129" mass="14754">MAQGMTISEKVINCAFEVSNKLGAGFLETVYENALCLELAYQGIKYEQQKAINVRYRESIVGNYIADLLVENKLLIELKAVAQFNKHHEAQLMNYLRATDISVGLLLNFGTPRLGIRRIVWQYNETERI</sequence>
<reference evidence="1" key="1">
    <citation type="submission" date="2018-06" db="EMBL/GenBank/DDBJ databases">
        <authorList>
            <person name="Zhirakovskaya E."/>
        </authorList>
    </citation>
    <scope>NUCLEOTIDE SEQUENCE</scope>
</reference>
<accession>A0A3B0X8X2</accession>
<organism evidence="1">
    <name type="scientific">hydrothermal vent metagenome</name>
    <dbReference type="NCBI Taxonomy" id="652676"/>
    <lineage>
        <taxon>unclassified sequences</taxon>
        <taxon>metagenomes</taxon>
        <taxon>ecological metagenomes</taxon>
    </lineage>
</organism>
<dbReference type="AlphaFoldDB" id="A0A3B0X8X2"/>
<gene>
    <name evidence="1" type="ORF">MNBD_GAMMA08-355</name>
</gene>
<evidence type="ECO:0000313" key="1">
    <source>
        <dbReference type="EMBL" id="VAW64735.1"/>
    </source>
</evidence>
<name>A0A3B0X8X2_9ZZZZ</name>
<dbReference type="NCBIfam" id="TIGR04256">
    <property type="entry name" value="GxxExxY"/>
    <property type="match status" value="1"/>
</dbReference>
<proteinExistence type="predicted"/>